<evidence type="ECO:0000313" key="3">
    <source>
        <dbReference type="Proteomes" id="UP000019364"/>
    </source>
</evidence>
<protein>
    <recommendedName>
        <fullName evidence="4">DUF948 domain-containing protein</fullName>
    </recommendedName>
</protein>
<keyword evidence="1" id="KW-0472">Membrane</keyword>
<dbReference type="AlphaFoldDB" id="W7YV14"/>
<reference evidence="2 3" key="1">
    <citation type="journal article" date="2014" name="Genome Announc.">
        <title>Draft Genome Sequence of Paenibacillus pini JCM 16418T, Isolated from the Rhizosphere of Pine Tree.</title>
        <authorList>
            <person name="Yuki M."/>
            <person name="Oshima K."/>
            <person name="Suda W."/>
            <person name="Oshida Y."/>
            <person name="Kitamura K."/>
            <person name="Iida Y."/>
            <person name="Hattori M."/>
            <person name="Ohkuma M."/>
        </authorList>
    </citation>
    <scope>NUCLEOTIDE SEQUENCE [LARGE SCALE GENOMIC DNA]</scope>
    <source>
        <strain evidence="2 3">JCM 16418</strain>
    </source>
</reference>
<dbReference type="InterPro" id="IPR009293">
    <property type="entry name" value="UPF0478"/>
</dbReference>
<evidence type="ECO:0008006" key="4">
    <source>
        <dbReference type="Google" id="ProtNLM"/>
    </source>
</evidence>
<name>W7YV14_9BACL</name>
<dbReference type="PANTHER" id="PTHR40070">
    <property type="entry name" value="UPF0478 PROTEIN YTXG"/>
    <property type="match status" value="1"/>
</dbReference>
<dbReference type="Pfam" id="PF06103">
    <property type="entry name" value="DUF948"/>
    <property type="match status" value="1"/>
</dbReference>
<keyword evidence="1" id="KW-0812">Transmembrane</keyword>
<evidence type="ECO:0000256" key="1">
    <source>
        <dbReference type="SAM" id="Phobius"/>
    </source>
</evidence>
<dbReference type="OrthoDB" id="2661960at2"/>
<gene>
    <name evidence="2" type="ORF">JCM16418_2505</name>
</gene>
<feature type="transmembrane region" description="Helical" evidence="1">
    <location>
        <begin position="6"/>
        <end position="25"/>
    </location>
</feature>
<dbReference type="PANTHER" id="PTHR40070:SF1">
    <property type="entry name" value="UPF0478 PROTEIN YTXG"/>
    <property type="match status" value="1"/>
</dbReference>
<dbReference type="Proteomes" id="UP000019364">
    <property type="component" value="Unassembled WGS sequence"/>
</dbReference>
<comment type="caution">
    <text evidence="2">The sequence shown here is derived from an EMBL/GenBank/DDBJ whole genome shotgun (WGS) entry which is preliminary data.</text>
</comment>
<dbReference type="EMBL" id="BAVZ01000006">
    <property type="protein sequence ID" value="GAF08431.1"/>
    <property type="molecule type" value="Genomic_DNA"/>
</dbReference>
<sequence>MSIQLSVTLIAIAFACLAFYGIMALRKTMGSLDETNKTLAEVRSAVHNLSYEATGLVHSATQITADVKGKMKAVNPIIESAHDVAKHSIPLPTPSNRPQRS</sequence>
<proteinExistence type="predicted"/>
<evidence type="ECO:0000313" key="2">
    <source>
        <dbReference type="EMBL" id="GAF08431.1"/>
    </source>
</evidence>
<keyword evidence="1" id="KW-1133">Transmembrane helix</keyword>
<organism evidence="2 3">
    <name type="scientific">Paenibacillus pini JCM 16418</name>
    <dbReference type="NCBI Taxonomy" id="1236976"/>
    <lineage>
        <taxon>Bacteria</taxon>
        <taxon>Bacillati</taxon>
        <taxon>Bacillota</taxon>
        <taxon>Bacilli</taxon>
        <taxon>Bacillales</taxon>
        <taxon>Paenibacillaceae</taxon>
        <taxon>Paenibacillus</taxon>
    </lineage>
</organism>
<keyword evidence="3" id="KW-1185">Reference proteome</keyword>
<accession>W7YV14</accession>
<dbReference type="RefSeq" id="WP_036648813.1">
    <property type="nucleotide sequence ID" value="NZ_BAVZ01000006.1"/>
</dbReference>
<dbReference type="STRING" id="1236976.JCM16418_2505"/>